<dbReference type="Proteomes" id="UP001156870">
    <property type="component" value="Unassembled WGS sequence"/>
</dbReference>
<gene>
    <name evidence="1" type="ORF">GCM10007877_30270</name>
</gene>
<keyword evidence="2" id="KW-1185">Reference proteome</keyword>
<dbReference type="EMBL" id="BSPD01000073">
    <property type="protein sequence ID" value="GLS27308.1"/>
    <property type="molecule type" value="Genomic_DNA"/>
</dbReference>
<proteinExistence type="predicted"/>
<organism evidence="1 2">
    <name type="scientific">Marinibactrum halimedae</name>
    <dbReference type="NCBI Taxonomy" id="1444977"/>
    <lineage>
        <taxon>Bacteria</taxon>
        <taxon>Pseudomonadati</taxon>
        <taxon>Pseudomonadota</taxon>
        <taxon>Gammaproteobacteria</taxon>
        <taxon>Cellvibrionales</taxon>
        <taxon>Cellvibrionaceae</taxon>
        <taxon>Marinibactrum</taxon>
    </lineage>
</organism>
<protein>
    <submittedName>
        <fullName evidence="1">Uncharacterized protein</fullName>
    </submittedName>
</protein>
<evidence type="ECO:0000313" key="2">
    <source>
        <dbReference type="Proteomes" id="UP001156870"/>
    </source>
</evidence>
<dbReference type="AlphaFoldDB" id="A0AA37T518"/>
<reference evidence="1 2" key="1">
    <citation type="journal article" date="2014" name="Int. J. Syst. Evol. Microbiol.">
        <title>Complete genome sequence of Corynebacterium casei LMG S-19264T (=DSM 44701T), isolated from a smear-ripened cheese.</title>
        <authorList>
            <consortium name="US DOE Joint Genome Institute (JGI-PGF)"/>
            <person name="Walter F."/>
            <person name="Albersmeier A."/>
            <person name="Kalinowski J."/>
            <person name="Ruckert C."/>
        </authorList>
    </citation>
    <scope>NUCLEOTIDE SEQUENCE [LARGE SCALE GENOMIC DNA]</scope>
    <source>
        <strain evidence="1 2">NBRC 110095</strain>
    </source>
</reference>
<evidence type="ECO:0000313" key="1">
    <source>
        <dbReference type="EMBL" id="GLS27308.1"/>
    </source>
</evidence>
<dbReference type="RefSeq" id="WP_232593828.1">
    <property type="nucleotide sequence ID" value="NZ_BSPD01000073.1"/>
</dbReference>
<sequence>MDDTNFDVDKLIQSMKMSHGIPNTPYKEGTGAITEALTYFEPQYMMWDSIQQERHRLSLSQEEQSRLLPIIIARLFHRECNADNVTEVYNTLSPEEVSYLNQCIAFALGYGESKMALLSPALPENQSLMDFETVYDADNAIFEHADSEQEVKKPYIPLEQSINTNAFIQGSMDNTQLCTAARYMADVIKCHGDGVVEELIPHRLVTLEGDDFLNVDLDSAVGNPFVALELFTDAKGLETPLGELQRFASDYAEERFHVLSKTFEEQLPAVHLFISGEEYGHQKVTVFRNTESLKKVRWYHFMEDAGSLSSNPEAFFEHINQEIELATSVIQKKHKEVMKTFYRLQRRNRWPERSITKLASEPPSSSTHH</sequence>
<name>A0AA37T518_9GAMM</name>
<comment type="caution">
    <text evidence="1">The sequence shown here is derived from an EMBL/GenBank/DDBJ whole genome shotgun (WGS) entry which is preliminary data.</text>
</comment>
<accession>A0AA37T518</accession>